<protein>
    <submittedName>
        <fullName evidence="3">Uncharacterized protein LOC101863515</fullName>
    </submittedName>
</protein>
<keyword evidence="1" id="KW-0732">Signal</keyword>
<feature type="chain" id="PRO_5047041791" evidence="1">
    <location>
        <begin position="20"/>
        <end position="530"/>
    </location>
</feature>
<dbReference type="RefSeq" id="XP_005100043.1">
    <property type="nucleotide sequence ID" value="XM_005099986.3"/>
</dbReference>
<evidence type="ECO:0000313" key="3">
    <source>
        <dbReference type="RefSeq" id="XP_005100043.1"/>
    </source>
</evidence>
<accession>A0ABM0JRR5</accession>
<reference evidence="3" key="1">
    <citation type="submission" date="2025-08" db="UniProtKB">
        <authorList>
            <consortium name="RefSeq"/>
        </authorList>
    </citation>
    <scope>IDENTIFICATION</scope>
</reference>
<feature type="signal peptide" evidence="1">
    <location>
        <begin position="1"/>
        <end position="19"/>
    </location>
</feature>
<sequence>MKVLFLVCLLASVLHGSLTQSGNESEDKLGEIEELVNALGQSLVQLSDKVDKLLDDKKAPGAKKNPIWLPLKFEEARRQYGEKENEFSLSFKSAIRSPDVDILWRLQPVGETKIVKLQPITDSNPSDDPAYLAEVKTKVRVDKRGELTLTVSIQGYEVLFLFDNSALTARQSRSQRDIPFHNFAVDVPETVSYQKGEQIVLPVVAKNAGEDKYKINVGVDLMYLDPSKHVAVHSCLQNGQDDIVCEADTKTKYFSSMDLELLVNTGIVNPNGFSKVFSTFQDFSALVSGVRLTRIISIVPDGQKEAFPKDFYDVVAKNGECSFSERKCDIQCTVYGNVKKGDAKPEVTFSKFDEDDKPEPLIGGRVQYTDSPGQKIAETDFKVPKPDKDTTEEKFVCSVKPPKGKKVESTAKVTFSFKTHVVEEKSYMEINEKLAKVRCSATGNHRLETMATLRVRPPGEEDYVDLKYQDLGTMKVGAREVASVFTFPHNYGRIDMNRVVATCYTRDRSGGFDSFVLSKITYLKPDSDGN</sequence>
<keyword evidence="2" id="KW-1185">Reference proteome</keyword>
<dbReference type="Proteomes" id="UP000694888">
    <property type="component" value="Unplaced"/>
</dbReference>
<evidence type="ECO:0000313" key="2">
    <source>
        <dbReference type="Proteomes" id="UP000694888"/>
    </source>
</evidence>
<name>A0ABM0JRR5_APLCA</name>
<gene>
    <name evidence="3" type="primary">LOC101863515</name>
</gene>
<organism evidence="2 3">
    <name type="scientific">Aplysia californica</name>
    <name type="common">California sea hare</name>
    <dbReference type="NCBI Taxonomy" id="6500"/>
    <lineage>
        <taxon>Eukaryota</taxon>
        <taxon>Metazoa</taxon>
        <taxon>Spiralia</taxon>
        <taxon>Lophotrochozoa</taxon>
        <taxon>Mollusca</taxon>
        <taxon>Gastropoda</taxon>
        <taxon>Heterobranchia</taxon>
        <taxon>Euthyneura</taxon>
        <taxon>Tectipleura</taxon>
        <taxon>Aplysiida</taxon>
        <taxon>Aplysioidea</taxon>
        <taxon>Aplysiidae</taxon>
        <taxon>Aplysia</taxon>
    </lineage>
</organism>
<proteinExistence type="predicted"/>
<dbReference type="GeneID" id="101863515"/>
<evidence type="ECO:0000256" key="1">
    <source>
        <dbReference type="SAM" id="SignalP"/>
    </source>
</evidence>